<feature type="domain" description="RING-type" evidence="10">
    <location>
        <begin position="198"/>
        <end position="435"/>
    </location>
</feature>
<keyword evidence="5" id="KW-0677">Repeat</keyword>
<dbReference type="Pfam" id="PF22191">
    <property type="entry name" value="IBR_1"/>
    <property type="match status" value="1"/>
</dbReference>
<evidence type="ECO:0000313" key="11">
    <source>
        <dbReference type="EMBL" id="CAE0754673.1"/>
    </source>
</evidence>
<keyword evidence="6" id="KW-0863">Zinc-finger</keyword>
<evidence type="ECO:0000259" key="10">
    <source>
        <dbReference type="PROSITE" id="PS51873"/>
    </source>
</evidence>
<dbReference type="EC" id="2.3.2.31" evidence="2"/>
<evidence type="ECO:0000256" key="7">
    <source>
        <dbReference type="ARBA" id="ARBA00022786"/>
    </source>
</evidence>
<dbReference type="InterPro" id="IPR013083">
    <property type="entry name" value="Znf_RING/FYVE/PHD"/>
</dbReference>
<reference evidence="11" key="1">
    <citation type="submission" date="2021-01" db="EMBL/GenBank/DDBJ databases">
        <authorList>
            <person name="Corre E."/>
            <person name="Pelletier E."/>
            <person name="Niang G."/>
            <person name="Scheremetjew M."/>
            <person name="Finn R."/>
            <person name="Kale V."/>
            <person name="Holt S."/>
            <person name="Cochrane G."/>
            <person name="Meng A."/>
            <person name="Brown T."/>
            <person name="Cohen L."/>
        </authorList>
    </citation>
    <scope>NUCLEOTIDE SEQUENCE</scope>
    <source>
        <strain evidence="11">CCMP645</strain>
    </source>
</reference>
<dbReference type="AlphaFoldDB" id="A0A7S4EVI0"/>
<dbReference type="Gene3D" id="3.30.40.10">
    <property type="entry name" value="Zinc/RING finger domain, C3HC4 (zinc finger)"/>
    <property type="match status" value="1"/>
</dbReference>
<proteinExistence type="predicted"/>
<dbReference type="SMART" id="SM00647">
    <property type="entry name" value="IBR"/>
    <property type="match status" value="1"/>
</dbReference>
<evidence type="ECO:0000256" key="3">
    <source>
        <dbReference type="ARBA" id="ARBA00022679"/>
    </source>
</evidence>
<dbReference type="Pfam" id="PF01485">
    <property type="entry name" value="IBR"/>
    <property type="match status" value="1"/>
</dbReference>
<evidence type="ECO:0000256" key="4">
    <source>
        <dbReference type="ARBA" id="ARBA00022723"/>
    </source>
</evidence>
<dbReference type="EMBL" id="HBIZ01012131">
    <property type="protein sequence ID" value="CAE0754673.1"/>
    <property type="molecule type" value="Transcribed_RNA"/>
</dbReference>
<evidence type="ECO:0000256" key="9">
    <source>
        <dbReference type="SAM" id="MobiDB-lite"/>
    </source>
</evidence>
<dbReference type="InterPro" id="IPR044066">
    <property type="entry name" value="TRIAD_supradom"/>
</dbReference>
<dbReference type="PROSITE" id="PS51873">
    <property type="entry name" value="TRIAD"/>
    <property type="match status" value="1"/>
</dbReference>
<evidence type="ECO:0000256" key="6">
    <source>
        <dbReference type="ARBA" id="ARBA00022771"/>
    </source>
</evidence>
<keyword evidence="8" id="KW-0862">Zinc</keyword>
<comment type="catalytic activity">
    <reaction evidence="1">
        <text>[E2 ubiquitin-conjugating enzyme]-S-ubiquitinyl-L-cysteine + [acceptor protein]-L-lysine = [E2 ubiquitin-conjugating enzyme]-L-cysteine + [acceptor protein]-N(6)-ubiquitinyl-L-lysine.</text>
        <dbReference type="EC" id="2.3.2.31"/>
    </reaction>
</comment>
<gene>
    <name evidence="11" type="ORF">PCAR00345_LOCUS7260</name>
</gene>
<dbReference type="GO" id="GO:0016567">
    <property type="term" value="P:protein ubiquitination"/>
    <property type="evidence" value="ECO:0007669"/>
    <property type="project" value="InterPro"/>
</dbReference>
<organism evidence="11">
    <name type="scientific">Chrysotila carterae</name>
    <name type="common">Marine alga</name>
    <name type="synonym">Syracosphaera carterae</name>
    <dbReference type="NCBI Taxonomy" id="13221"/>
    <lineage>
        <taxon>Eukaryota</taxon>
        <taxon>Haptista</taxon>
        <taxon>Haptophyta</taxon>
        <taxon>Prymnesiophyceae</taxon>
        <taxon>Isochrysidales</taxon>
        <taxon>Isochrysidaceae</taxon>
        <taxon>Chrysotila</taxon>
    </lineage>
</organism>
<evidence type="ECO:0000256" key="2">
    <source>
        <dbReference type="ARBA" id="ARBA00012251"/>
    </source>
</evidence>
<evidence type="ECO:0000256" key="1">
    <source>
        <dbReference type="ARBA" id="ARBA00001798"/>
    </source>
</evidence>
<keyword evidence="3" id="KW-0808">Transferase</keyword>
<name>A0A7S4EVI0_CHRCT</name>
<sequence>MDGRATTDAMSRGRLPQRSMLHSRGDRMQTHMTGSPYNLSLHDLRVKSLQHSSGLRKQPDLPLLRPRSASFPAACKTCRHSQLEAHLLSRVQADADQRMSEAKILIDELKHARQKLCQVWQERPSTCRLEISAGRNKQGWNALRGLLRGGKLTNSATASKVCLQPALASLNVDLTSLQAAEDKGRDAAEVHATKSKPLHFKCGICLANCWLAEECSVHASCCGQAYCGLCWLALAKNAVSQSNVQDCLCPTPECRAKHQAALTKRQRSDAVPEALLSSLRGLEAFKSEQGDLIQALRELSQLQRDPHARQCPACGRGQRGNPQAPDMICGACQTCFCYHHGLEHQGSRCEDYRRRAIMADTGAYRFARRMHTKRCPDCLVSIYKDGGCDHMKCSACGRDFSWSQQPVEVPCNCLNLTRPGGDMKTFKMWGHAPCKGASRVAHMKLFAWRCCVVTAAAPVAIPIVVPIVAGDAALQCARGAVHSARTTGRAAQYQRGSFYYNYYRHGNGRNEPLSLRQLPFLRKWLCWS</sequence>
<keyword evidence="7" id="KW-0833">Ubl conjugation pathway</keyword>
<evidence type="ECO:0000256" key="8">
    <source>
        <dbReference type="ARBA" id="ARBA00022833"/>
    </source>
</evidence>
<keyword evidence="4" id="KW-0479">Metal-binding</keyword>
<feature type="region of interest" description="Disordered" evidence="9">
    <location>
        <begin position="1"/>
        <end position="31"/>
    </location>
</feature>
<protein>
    <recommendedName>
        <fullName evidence="2">RBR-type E3 ubiquitin transferase</fullName>
        <ecNumber evidence="2">2.3.2.31</ecNumber>
    </recommendedName>
</protein>
<evidence type="ECO:0000256" key="5">
    <source>
        <dbReference type="ARBA" id="ARBA00022737"/>
    </source>
</evidence>
<dbReference type="InterPro" id="IPR002867">
    <property type="entry name" value="IBR_dom"/>
</dbReference>
<dbReference type="GO" id="GO:0008270">
    <property type="term" value="F:zinc ion binding"/>
    <property type="evidence" value="ECO:0007669"/>
    <property type="project" value="UniProtKB-KW"/>
</dbReference>
<dbReference type="SUPFAM" id="SSF57850">
    <property type="entry name" value="RING/U-box"/>
    <property type="match status" value="3"/>
</dbReference>
<accession>A0A7S4EVI0</accession>
<dbReference type="PANTHER" id="PTHR11685">
    <property type="entry name" value="RBR FAMILY RING FINGER AND IBR DOMAIN-CONTAINING"/>
    <property type="match status" value="1"/>
</dbReference>
<dbReference type="GO" id="GO:0061630">
    <property type="term" value="F:ubiquitin protein ligase activity"/>
    <property type="evidence" value="ECO:0007669"/>
    <property type="project" value="UniProtKB-EC"/>
</dbReference>
<dbReference type="InterPro" id="IPR031127">
    <property type="entry name" value="E3_UB_ligase_RBR"/>
</dbReference>
<dbReference type="Gene3D" id="1.20.120.1750">
    <property type="match status" value="1"/>
</dbReference>